<comment type="function">
    <text evidence="1">Involved in the proteasome-dependent degradation of fructose-1,6-bisphosphatase.</text>
</comment>
<feature type="region of interest" description="Disordered" evidence="2">
    <location>
        <begin position="232"/>
        <end position="253"/>
    </location>
</feature>
<dbReference type="SMART" id="SM00757">
    <property type="entry name" value="CRA"/>
    <property type="match status" value="1"/>
</dbReference>
<evidence type="ECO:0000256" key="2">
    <source>
        <dbReference type="SAM" id="MobiDB-lite"/>
    </source>
</evidence>
<dbReference type="EMBL" id="MU007080">
    <property type="protein sequence ID" value="KAF2423567.1"/>
    <property type="molecule type" value="Genomic_DNA"/>
</dbReference>
<dbReference type="PROSITE" id="PS50897">
    <property type="entry name" value="CTLH"/>
    <property type="match status" value="1"/>
</dbReference>
<protein>
    <recommendedName>
        <fullName evidence="3">CTLH domain-containing protein</fullName>
    </recommendedName>
</protein>
<feature type="compositionally biased region" description="Acidic residues" evidence="2">
    <location>
        <begin position="232"/>
        <end position="242"/>
    </location>
</feature>
<dbReference type="Pfam" id="PF08513">
    <property type="entry name" value="LisH"/>
    <property type="match status" value="1"/>
</dbReference>
<feature type="domain" description="CTLH" evidence="3">
    <location>
        <begin position="65"/>
        <end position="122"/>
    </location>
</feature>
<evidence type="ECO:0000259" key="3">
    <source>
        <dbReference type="PROSITE" id="PS50897"/>
    </source>
</evidence>
<organism evidence="4 5">
    <name type="scientific">Tothia fuscella</name>
    <dbReference type="NCBI Taxonomy" id="1048955"/>
    <lineage>
        <taxon>Eukaryota</taxon>
        <taxon>Fungi</taxon>
        <taxon>Dikarya</taxon>
        <taxon>Ascomycota</taxon>
        <taxon>Pezizomycotina</taxon>
        <taxon>Dothideomycetes</taxon>
        <taxon>Pleosporomycetidae</taxon>
        <taxon>Venturiales</taxon>
        <taxon>Cylindrosympodiaceae</taxon>
        <taxon>Tothia</taxon>
    </lineage>
</organism>
<gene>
    <name evidence="4" type="ORF">EJ08DRAFT_652692</name>
</gene>
<dbReference type="InterPro" id="IPR024964">
    <property type="entry name" value="CTLH/CRA"/>
</dbReference>
<proteinExistence type="predicted"/>
<evidence type="ECO:0000256" key="1">
    <source>
        <dbReference type="ARBA" id="ARBA00002343"/>
    </source>
</evidence>
<name>A0A9P4NJ68_9PEZI</name>
<accession>A0A9P4NJ68</accession>
<feature type="region of interest" description="Disordered" evidence="2">
    <location>
        <begin position="1"/>
        <end position="26"/>
    </location>
</feature>
<dbReference type="InterPro" id="IPR006595">
    <property type="entry name" value="CTLH_C"/>
</dbReference>
<feature type="compositionally biased region" description="Basic and acidic residues" evidence="2">
    <location>
        <begin position="15"/>
        <end position="26"/>
    </location>
</feature>
<evidence type="ECO:0000313" key="5">
    <source>
        <dbReference type="Proteomes" id="UP000800235"/>
    </source>
</evidence>
<dbReference type="SMART" id="SM00668">
    <property type="entry name" value="CTLH"/>
    <property type="match status" value="1"/>
</dbReference>
<dbReference type="SMART" id="SM00667">
    <property type="entry name" value="LisH"/>
    <property type="match status" value="1"/>
</dbReference>
<dbReference type="InterPro" id="IPR006594">
    <property type="entry name" value="LisH"/>
</dbReference>
<dbReference type="InterPro" id="IPR050618">
    <property type="entry name" value="Ubq-SigPath_Reg"/>
</dbReference>
<feature type="compositionally biased region" description="Low complexity" evidence="2">
    <location>
        <begin position="243"/>
        <end position="253"/>
    </location>
</feature>
<dbReference type="OrthoDB" id="2415936at2759"/>
<dbReference type="Pfam" id="PF10607">
    <property type="entry name" value="CTLH"/>
    <property type="match status" value="1"/>
</dbReference>
<dbReference type="PROSITE" id="PS50896">
    <property type="entry name" value="LISH"/>
    <property type="match status" value="1"/>
</dbReference>
<dbReference type="PANTHER" id="PTHR12864">
    <property type="entry name" value="RAN BINDING PROTEIN 9-RELATED"/>
    <property type="match status" value="1"/>
</dbReference>
<feature type="compositionally biased region" description="Low complexity" evidence="2">
    <location>
        <begin position="1"/>
        <end position="11"/>
    </location>
</feature>
<dbReference type="InterPro" id="IPR013144">
    <property type="entry name" value="CRA_dom"/>
</dbReference>
<dbReference type="AlphaFoldDB" id="A0A9P4NJ68"/>
<sequence>MSTSTVSAAATPTRHPFERRVEENKPSKTDINTVIMDYLIKEGYPDSARKFAMEANIKQKPDDESIRTRVEIKHAIQSGNIQSAIEKINELNPEILDLDSTLHFALLRLQLIELIRDCSSDASPENVSQAITFATQQLSPRASTSKAFLEDLQQTMALLVYPGDTLTPQMSELLKPSLRGEVADRVNQAILRRQGQSVEAKIKEWVRARAWAEKEARASHKDVPANLKLVLDGDDEDEESDDGMNGNGDAMIT</sequence>
<comment type="caution">
    <text evidence="4">The sequence shown here is derived from an EMBL/GenBank/DDBJ whole genome shotgun (WGS) entry which is preliminary data.</text>
</comment>
<dbReference type="Proteomes" id="UP000800235">
    <property type="component" value="Unassembled WGS sequence"/>
</dbReference>
<reference evidence="4" key="1">
    <citation type="journal article" date="2020" name="Stud. Mycol.">
        <title>101 Dothideomycetes genomes: a test case for predicting lifestyles and emergence of pathogens.</title>
        <authorList>
            <person name="Haridas S."/>
            <person name="Albert R."/>
            <person name="Binder M."/>
            <person name="Bloem J."/>
            <person name="Labutti K."/>
            <person name="Salamov A."/>
            <person name="Andreopoulos B."/>
            <person name="Baker S."/>
            <person name="Barry K."/>
            <person name="Bills G."/>
            <person name="Bluhm B."/>
            <person name="Cannon C."/>
            <person name="Castanera R."/>
            <person name="Culley D."/>
            <person name="Daum C."/>
            <person name="Ezra D."/>
            <person name="Gonzalez J."/>
            <person name="Henrissat B."/>
            <person name="Kuo A."/>
            <person name="Liang C."/>
            <person name="Lipzen A."/>
            <person name="Lutzoni F."/>
            <person name="Magnuson J."/>
            <person name="Mondo S."/>
            <person name="Nolan M."/>
            <person name="Ohm R."/>
            <person name="Pangilinan J."/>
            <person name="Park H.-J."/>
            <person name="Ramirez L."/>
            <person name="Alfaro M."/>
            <person name="Sun H."/>
            <person name="Tritt A."/>
            <person name="Yoshinaga Y."/>
            <person name="Zwiers L.-H."/>
            <person name="Turgeon B."/>
            <person name="Goodwin S."/>
            <person name="Spatafora J."/>
            <person name="Crous P."/>
            <person name="Grigoriev I."/>
        </authorList>
    </citation>
    <scope>NUCLEOTIDE SEQUENCE</scope>
    <source>
        <strain evidence="4">CBS 130266</strain>
    </source>
</reference>
<evidence type="ECO:0000313" key="4">
    <source>
        <dbReference type="EMBL" id="KAF2423567.1"/>
    </source>
</evidence>
<keyword evidence="5" id="KW-1185">Reference proteome</keyword>